<dbReference type="HAMAP" id="MF_01844">
    <property type="entry name" value="NhaA"/>
    <property type="match status" value="1"/>
</dbReference>
<comment type="caution">
    <text evidence="7">The sequence shown here is derived from an EMBL/GenBank/DDBJ whole genome shotgun (WGS) entry which is preliminary data.</text>
</comment>
<keyword evidence="6" id="KW-0050">Antiport</keyword>
<proteinExistence type="inferred from homology"/>
<evidence type="ECO:0000256" key="1">
    <source>
        <dbReference type="ARBA" id="ARBA00004429"/>
    </source>
</evidence>
<feature type="transmembrane region" description="Helical" evidence="6">
    <location>
        <begin position="321"/>
        <end position="343"/>
    </location>
</feature>
<organism evidence="7 8">
    <name type="scientific">Flavobacterium limi</name>
    <dbReference type="NCBI Taxonomy" id="2045105"/>
    <lineage>
        <taxon>Bacteria</taxon>
        <taxon>Pseudomonadati</taxon>
        <taxon>Bacteroidota</taxon>
        <taxon>Flavobacteriia</taxon>
        <taxon>Flavobacteriales</taxon>
        <taxon>Flavobacteriaceae</taxon>
        <taxon>Flavobacterium</taxon>
    </lineage>
</organism>
<gene>
    <name evidence="6 7" type="primary">nhaA</name>
    <name evidence="7" type="ORF">GCM10011518_40510</name>
</gene>
<feature type="transmembrane region" description="Helical" evidence="6">
    <location>
        <begin position="202"/>
        <end position="232"/>
    </location>
</feature>
<dbReference type="PANTHER" id="PTHR30341">
    <property type="entry name" value="SODIUM ION/PROTON ANTIPORTER NHAA-RELATED"/>
    <property type="match status" value="1"/>
</dbReference>
<feature type="transmembrane region" description="Helical" evidence="6">
    <location>
        <begin position="285"/>
        <end position="309"/>
    </location>
</feature>
<keyword evidence="6" id="KW-0915">Sodium</keyword>
<keyword evidence="6" id="KW-0739">Sodium transport</keyword>
<feature type="transmembrane region" description="Helical" evidence="6">
    <location>
        <begin position="119"/>
        <end position="138"/>
    </location>
</feature>
<dbReference type="Proteomes" id="UP000655016">
    <property type="component" value="Unassembled WGS sequence"/>
</dbReference>
<evidence type="ECO:0000313" key="8">
    <source>
        <dbReference type="Proteomes" id="UP000655016"/>
    </source>
</evidence>
<evidence type="ECO:0000256" key="4">
    <source>
        <dbReference type="ARBA" id="ARBA00022989"/>
    </source>
</evidence>
<dbReference type="InterPro" id="IPR004670">
    <property type="entry name" value="NhaA"/>
</dbReference>
<comment type="similarity">
    <text evidence="6">Belongs to the NhaA Na(+)/H(+) (TC 2.A.33) antiporter family.</text>
</comment>
<keyword evidence="2 6" id="KW-1003">Cell membrane</keyword>
<dbReference type="NCBIfam" id="TIGR00773">
    <property type="entry name" value="NhaA"/>
    <property type="match status" value="1"/>
</dbReference>
<keyword evidence="8" id="KW-1185">Reference proteome</keyword>
<keyword evidence="6" id="KW-0406">Ion transport</keyword>
<dbReference type="InterPro" id="IPR023171">
    <property type="entry name" value="Na/H_antiporter_dom_sf"/>
</dbReference>
<dbReference type="RefSeq" id="WP_163396328.1">
    <property type="nucleotide sequence ID" value="NZ_BMKP01000012.1"/>
</dbReference>
<dbReference type="PANTHER" id="PTHR30341:SF0">
    <property type="entry name" value="NA(+)_H(+) ANTIPORTER NHAA"/>
    <property type="match status" value="1"/>
</dbReference>
<name>A0ABQ1UWA0_9FLAO</name>
<sequence length="385" mass="41549">MKLTKTFKAFIESEKSGGLLLLFVTIISLTLANSSFQTTYLSIWEKDLGGHSITHWINDGLMTIFFLLIGLELEREVYHGELSNIKNAALPIMAALGGMLIPAGIFISLNHGAVTKNGAGIPMATDIAFAIGILSLLGNRVPASLKIFLTALAVIDDLGAIIVIAIFYTNSVSFVNLAIALGIWGLLFIFNRKKIHNPIPYLIGGVAMWYFMLNSGIHATITGVILAFVIPFGDGGEKSVSYKIQHFLHKPVAFLILPLFALANTAIMIDSGWHQGLTQPHTLGIILGLFIGKPLGITLFASIGVTAGLCSLPKNLKWAHIAGAGMLAGIGFTMSIFITFLAFKNPETILFSKIAILIASVLSGIFGFVYLNYILSKKQNSKLQR</sequence>
<keyword evidence="6" id="KW-0813">Transport</keyword>
<protein>
    <recommendedName>
        <fullName evidence="6">Na(+)/H(+) antiporter NhaA</fullName>
    </recommendedName>
    <alternativeName>
        <fullName evidence="6">Sodium/proton antiporter NhaA</fullName>
    </alternativeName>
</protein>
<evidence type="ECO:0000313" key="7">
    <source>
        <dbReference type="EMBL" id="GGF27067.1"/>
    </source>
</evidence>
<dbReference type="Gene3D" id="1.20.1530.10">
    <property type="entry name" value="Na+/H+ antiporter like domain"/>
    <property type="match status" value="1"/>
</dbReference>
<dbReference type="NCBIfam" id="NF007111">
    <property type="entry name" value="PRK09560.1"/>
    <property type="match status" value="1"/>
</dbReference>
<keyword evidence="4 6" id="KW-1133">Transmembrane helix</keyword>
<evidence type="ECO:0000256" key="3">
    <source>
        <dbReference type="ARBA" id="ARBA00022692"/>
    </source>
</evidence>
<comment type="function">
    <text evidence="6">Na(+)/H(+) antiporter that extrudes sodium in exchange for external protons.</text>
</comment>
<reference evidence="8" key="1">
    <citation type="journal article" date="2019" name="Int. J. Syst. Evol. Microbiol.">
        <title>The Global Catalogue of Microorganisms (GCM) 10K type strain sequencing project: providing services to taxonomists for standard genome sequencing and annotation.</title>
        <authorList>
            <consortium name="The Broad Institute Genomics Platform"/>
            <consortium name="The Broad Institute Genome Sequencing Center for Infectious Disease"/>
            <person name="Wu L."/>
            <person name="Ma J."/>
        </authorList>
    </citation>
    <scope>NUCLEOTIDE SEQUENCE [LARGE SCALE GENOMIC DNA]</scope>
    <source>
        <strain evidence="8">CGMCC 1.16060</strain>
    </source>
</reference>
<comment type="subcellular location">
    <subcellularLocation>
        <location evidence="1">Cell inner membrane</location>
        <topology evidence="1">Multi-pass membrane protein</topology>
    </subcellularLocation>
    <subcellularLocation>
        <location evidence="6">Cell membrane</location>
        <topology evidence="6">Multi-pass membrane protein</topology>
    </subcellularLocation>
</comment>
<keyword evidence="3 6" id="KW-0812">Transmembrane</keyword>
<dbReference type="Pfam" id="PF06965">
    <property type="entry name" value="Na_H_antiport_1"/>
    <property type="match status" value="1"/>
</dbReference>
<feature type="transmembrane region" description="Helical" evidence="6">
    <location>
        <begin position="147"/>
        <end position="168"/>
    </location>
</feature>
<comment type="catalytic activity">
    <reaction evidence="6">
        <text>Na(+)(in) + 2 H(+)(out) = Na(+)(out) + 2 H(+)(in)</text>
        <dbReference type="Rhea" id="RHEA:29251"/>
        <dbReference type="ChEBI" id="CHEBI:15378"/>
        <dbReference type="ChEBI" id="CHEBI:29101"/>
    </reaction>
</comment>
<feature type="transmembrane region" description="Helical" evidence="6">
    <location>
        <begin position="85"/>
        <end position="107"/>
    </location>
</feature>
<dbReference type="EMBL" id="BMKP01000012">
    <property type="protein sequence ID" value="GGF27067.1"/>
    <property type="molecule type" value="Genomic_DNA"/>
</dbReference>
<evidence type="ECO:0000256" key="5">
    <source>
        <dbReference type="ARBA" id="ARBA00023136"/>
    </source>
</evidence>
<accession>A0ABQ1UWA0</accession>
<feature type="transmembrane region" description="Helical" evidence="6">
    <location>
        <begin position="355"/>
        <end position="375"/>
    </location>
</feature>
<feature type="transmembrane region" description="Helical" evidence="6">
    <location>
        <begin position="252"/>
        <end position="273"/>
    </location>
</feature>
<feature type="transmembrane region" description="Helical" evidence="6">
    <location>
        <begin position="56"/>
        <end position="73"/>
    </location>
</feature>
<evidence type="ECO:0000256" key="6">
    <source>
        <dbReference type="HAMAP-Rule" id="MF_01844"/>
    </source>
</evidence>
<evidence type="ECO:0000256" key="2">
    <source>
        <dbReference type="ARBA" id="ARBA00022475"/>
    </source>
</evidence>
<dbReference type="NCBIfam" id="NF007112">
    <property type="entry name" value="PRK09561.1"/>
    <property type="match status" value="1"/>
</dbReference>
<feature type="transmembrane region" description="Helical" evidence="6">
    <location>
        <begin position="174"/>
        <end position="190"/>
    </location>
</feature>
<keyword evidence="5 6" id="KW-0472">Membrane</keyword>